<organism evidence="2 3">
    <name type="scientific">Frankia canadensis</name>
    <dbReference type="NCBI Taxonomy" id="1836972"/>
    <lineage>
        <taxon>Bacteria</taxon>
        <taxon>Bacillati</taxon>
        <taxon>Actinomycetota</taxon>
        <taxon>Actinomycetes</taxon>
        <taxon>Frankiales</taxon>
        <taxon>Frankiaceae</taxon>
        <taxon>Frankia</taxon>
    </lineage>
</organism>
<dbReference type="EMBL" id="FZMO01000019">
    <property type="protein sequence ID" value="SNQ45849.1"/>
    <property type="molecule type" value="Genomic_DNA"/>
</dbReference>
<sequence length="56" mass="6131">MRFTNIFPARYSDAGHSLTDGWTAAERRLNNSEQPGIRHSDTPDSSGCRPPAAASR</sequence>
<protein>
    <submittedName>
        <fullName evidence="2">Uncharacterized protein</fullName>
    </submittedName>
</protein>
<proteinExistence type="predicted"/>
<dbReference type="AlphaFoldDB" id="A0A2I2KJK3"/>
<keyword evidence="3" id="KW-1185">Reference proteome</keyword>
<accession>A0A2I2KJK3</accession>
<evidence type="ECO:0000256" key="1">
    <source>
        <dbReference type="SAM" id="MobiDB-lite"/>
    </source>
</evidence>
<feature type="region of interest" description="Disordered" evidence="1">
    <location>
        <begin position="29"/>
        <end position="56"/>
    </location>
</feature>
<evidence type="ECO:0000313" key="3">
    <source>
        <dbReference type="Proteomes" id="UP000234331"/>
    </source>
</evidence>
<feature type="compositionally biased region" description="Basic and acidic residues" evidence="1">
    <location>
        <begin position="29"/>
        <end position="42"/>
    </location>
</feature>
<dbReference type="Proteomes" id="UP000234331">
    <property type="component" value="Unassembled WGS sequence"/>
</dbReference>
<reference evidence="2 3" key="1">
    <citation type="submission" date="2017-06" db="EMBL/GenBank/DDBJ databases">
        <authorList>
            <person name="Kim H.J."/>
            <person name="Triplett B.A."/>
        </authorList>
    </citation>
    <scope>NUCLEOTIDE SEQUENCE [LARGE SCALE GENOMIC DNA]</scope>
    <source>
        <strain evidence="2">FRACA_ARgP5</strain>
    </source>
</reference>
<gene>
    <name evidence="2" type="ORF">FRACA_1150003</name>
</gene>
<name>A0A2I2KJK3_9ACTN</name>
<evidence type="ECO:0000313" key="2">
    <source>
        <dbReference type="EMBL" id="SNQ45849.1"/>
    </source>
</evidence>